<dbReference type="EMBL" id="FRAL01000004">
    <property type="protein sequence ID" value="SHK62781.1"/>
    <property type="molecule type" value="Genomic_DNA"/>
</dbReference>
<dbReference type="InterPro" id="IPR029033">
    <property type="entry name" value="His_PPase_superfam"/>
</dbReference>
<dbReference type="AlphaFoldDB" id="A0A1M6U0U3"/>
<proteinExistence type="predicted"/>
<dbReference type="Pfam" id="PF00300">
    <property type="entry name" value="His_Phos_1"/>
    <property type="match status" value="1"/>
</dbReference>
<dbReference type="PANTHER" id="PTHR47821">
    <property type="entry name" value="PHOSPHOGLYCERATE MUTASE FAMILY PROTEIN"/>
    <property type="match status" value="1"/>
</dbReference>
<protein>
    <submittedName>
        <fullName evidence="1">Probable phosphoglycerate mutase</fullName>
    </submittedName>
</protein>
<evidence type="ECO:0000313" key="1">
    <source>
        <dbReference type="EMBL" id="SHK62781.1"/>
    </source>
</evidence>
<evidence type="ECO:0000313" key="2">
    <source>
        <dbReference type="Proteomes" id="UP000184248"/>
    </source>
</evidence>
<sequence length="198" mass="21810">MSDTLSLDPSGCRNRYLLMRHGHSEANRQGRIISSPGQGIASFGLSPQGRKEVDDILETWHWEVPTHVVHSDFLRTTQTAVRVAEHFGVTVTPNPGLRERGFGELEGEEDARYADVWACDAVDASHARFGVEPVEAVAARMVAVVRELERRAAGGVVLLVSHGDPLQILLSAVTGFDLRRHRDRSPLRPAEVVALFES</sequence>
<dbReference type="CDD" id="cd07067">
    <property type="entry name" value="HP_PGM_like"/>
    <property type="match status" value="1"/>
</dbReference>
<dbReference type="Proteomes" id="UP000184248">
    <property type="component" value="Unassembled WGS sequence"/>
</dbReference>
<dbReference type="OrthoDB" id="9793115at2"/>
<name>A0A1M6U0U3_9GAMM</name>
<organism evidence="1 2">
    <name type="scientific">Halomonas caseinilytica</name>
    <dbReference type="NCBI Taxonomy" id="438744"/>
    <lineage>
        <taxon>Bacteria</taxon>
        <taxon>Pseudomonadati</taxon>
        <taxon>Pseudomonadota</taxon>
        <taxon>Gammaproteobacteria</taxon>
        <taxon>Oceanospirillales</taxon>
        <taxon>Halomonadaceae</taxon>
        <taxon>Halomonas</taxon>
    </lineage>
</organism>
<dbReference type="Gene3D" id="3.40.50.1240">
    <property type="entry name" value="Phosphoglycerate mutase-like"/>
    <property type="match status" value="1"/>
</dbReference>
<dbReference type="RefSeq" id="WP_064700342.1">
    <property type="nucleotide sequence ID" value="NZ_BDEO01000011.1"/>
</dbReference>
<dbReference type="PANTHER" id="PTHR47821:SF2">
    <property type="entry name" value="PHOSPHOGLYCERATE MUTASE FAMILY PROTEIN"/>
    <property type="match status" value="1"/>
</dbReference>
<accession>A0A1M6U0U3</accession>
<gene>
    <name evidence="1" type="ORF">SAMN05192556_104108</name>
</gene>
<dbReference type="SUPFAM" id="SSF53254">
    <property type="entry name" value="Phosphoglycerate mutase-like"/>
    <property type="match status" value="1"/>
</dbReference>
<reference evidence="2" key="1">
    <citation type="submission" date="2016-11" db="EMBL/GenBank/DDBJ databases">
        <authorList>
            <person name="Varghese N."/>
            <person name="Submissions S."/>
        </authorList>
    </citation>
    <scope>NUCLEOTIDE SEQUENCE [LARGE SCALE GENOMIC DNA]</scope>
    <source>
        <strain evidence="2">ALO Sharm</strain>
    </source>
</reference>
<dbReference type="InterPro" id="IPR013078">
    <property type="entry name" value="His_Pase_superF_clade-1"/>
</dbReference>
<dbReference type="SMART" id="SM00855">
    <property type="entry name" value="PGAM"/>
    <property type="match status" value="1"/>
</dbReference>
<keyword evidence="2" id="KW-1185">Reference proteome</keyword>